<evidence type="ECO:0008006" key="21">
    <source>
        <dbReference type="Google" id="ProtNLM"/>
    </source>
</evidence>
<dbReference type="FunFam" id="1.10.8.430:FF:000003">
    <property type="entry name" value="Probable disease resistance protein At5g66910"/>
    <property type="match status" value="1"/>
</dbReference>
<evidence type="ECO:0000256" key="12">
    <source>
        <dbReference type="ARBA" id="ARBA00023054"/>
    </source>
</evidence>
<evidence type="ECO:0000259" key="16">
    <source>
        <dbReference type="Pfam" id="PF18052"/>
    </source>
</evidence>
<feature type="transmembrane region" description="Helical" evidence="14">
    <location>
        <begin position="6"/>
        <end position="24"/>
    </location>
</feature>
<dbReference type="InterPro" id="IPR038005">
    <property type="entry name" value="RX-like_CC"/>
</dbReference>
<dbReference type="GO" id="GO:0043531">
    <property type="term" value="F:ADP binding"/>
    <property type="evidence" value="ECO:0007669"/>
    <property type="project" value="InterPro"/>
</dbReference>
<protein>
    <recommendedName>
        <fullName evidence="21">Disease resistance protein RPP13-like</fullName>
    </recommendedName>
</protein>
<evidence type="ECO:0000256" key="4">
    <source>
        <dbReference type="ARBA" id="ARBA00008894"/>
    </source>
</evidence>
<evidence type="ECO:0000256" key="7">
    <source>
        <dbReference type="ARBA" id="ARBA00022667"/>
    </source>
</evidence>
<evidence type="ECO:0000256" key="6">
    <source>
        <dbReference type="ARBA" id="ARBA00022614"/>
    </source>
</evidence>
<dbReference type="FunFam" id="3.40.50.300:FF:001091">
    <property type="entry name" value="Probable disease resistance protein At1g61300"/>
    <property type="match status" value="1"/>
</dbReference>
<dbReference type="Pfam" id="PF00931">
    <property type="entry name" value="NB-ARC"/>
    <property type="match status" value="1"/>
</dbReference>
<dbReference type="Pfam" id="PF23598">
    <property type="entry name" value="LRR_14"/>
    <property type="match status" value="1"/>
</dbReference>
<keyword evidence="10" id="KW-0611">Plant defense</keyword>
<dbReference type="GO" id="GO:0051607">
    <property type="term" value="P:defense response to virus"/>
    <property type="evidence" value="ECO:0007669"/>
    <property type="project" value="UniProtKB-ARBA"/>
</dbReference>
<evidence type="ECO:0000256" key="5">
    <source>
        <dbReference type="ARBA" id="ARBA00022490"/>
    </source>
</evidence>
<comment type="caution">
    <text evidence="19">The sequence shown here is derived from an EMBL/GenBank/DDBJ whole genome shotgun (WGS) entry which is preliminary data.</text>
</comment>
<accession>A0AAE1RJT2</accession>
<dbReference type="Gene3D" id="3.40.50.300">
    <property type="entry name" value="P-loop containing nucleotide triphosphate hydrolases"/>
    <property type="match status" value="1"/>
</dbReference>
<comment type="function">
    <text evidence="1">Confers resistance to late blight (Phytophthora infestans) races carrying the avirulence gene Avr1. Resistance proteins guard the plant against pathogens that contain an appropriate avirulence protein via an indirect interaction with this avirulence protein. That triggers a defense system including the hypersensitive response, which restricts the pathogen growth.</text>
</comment>
<evidence type="ECO:0000313" key="19">
    <source>
        <dbReference type="EMBL" id="KAK4352203.1"/>
    </source>
</evidence>
<evidence type="ECO:0000256" key="14">
    <source>
        <dbReference type="SAM" id="Phobius"/>
    </source>
</evidence>
<dbReference type="Gene3D" id="1.20.5.4130">
    <property type="match status" value="1"/>
</dbReference>
<keyword evidence="14" id="KW-1133">Transmembrane helix</keyword>
<dbReference type="PANTHER" id="PTHR23155">
    <property type="entry name" value="DISEASE RESISTANCE PROTEIN RP"/>
    <property type="match status" value="1"/>
</dbReference>
<reference evidence="19" key="1">
    <citation type="submission" date="2023-12" db="EMBL/GenBank/DDBJ databases">
        <title>Genome assembly of Anisodus tanguticus.</title>
        <authorList>
            <person name="Wang Y.-J."/>
        </authorList>
    </citation>
    <scope>NUCLEOTIDE SEQUENCE</scope>
    <source>
        <strain evidence="19">KB-2021</strain>
        <tissue evidence="19">Leaf</tissue>
    </source>
</reference>
<evidence type="ECO:0000259" key="17">
    <source>
        <dbReference type="Pfam" id="PF23559"/>
    </source>
</evidence>
<dbReference type="InterPro" id="IPR027417">
    <property type="entry name" value="P-loop_NTPase"/>
</dbReference>
<keyword evidence="8" id="KW-0677">Repeat</keyword>
<evidence type="ECO:0000313" key="20">
    <source>
        <dbReference type="Proteomes" id="UP001291623"/>
    </source>
</evidence>
<dbReference type="InterPro" id="IPR058922">
    <property type="entry name" value="WHD_DRP"/>
</dbReference>
<feature type="domain" description="Disease resistance R13L4/SHOC-2-like LRR" evidence="18">
    <location>
        <begin position="748"/>
        <end position="1036"/>
    </location>
</feature>
<evidence type="ECO:0000256" key="1">
    <source>
        <dbReference type="ARBA" id="ARBA00002074"/>
    </source>
</evidence>
<dbReference type="GO" id="GO:0005524">
    <property type="term" value="F:ATP binding"/>
    <property type="evidence" value="ECO:0007669"/>
    <property type="project" value="UniProtKB-KW"/>
</dbReference>
<sequence>MRSIQGALIVTSGFQILLGFLGLWRNAVRIDIPYPFQWGVPTFKSGDAFAMMIASFFASVESTGVFHASARYGSATPVPPSVVSRGVGWLENLEQSMLQYLHQSWLQYTVSSLDISFNDTISVIFMSHATIAVMVAVFLDRTLLFSNDEAHKDNGSHWWDKFVVYDKDVRNRAISKIALSFLQWKIRLKNIEMVDAVVSYAVQKLGDFLIEEVSLRQNLRENVLWLRNELSFMQAFLKDAEKKQAEDHLVQQWVFEITSVANEAVAILETYSLDAAKDGDHAGFVDRLKACACICQEEAKFHNIGKDIQSLKERVMDISRKRDTYGITHINNNAGEGPSNRPNDPSSTLIRTLRRAVSRADEDQLFVVFQEVFNRLLAELLKEESRRNVLSIYGMGGLGKTTLARNLYNSPSLLSSFQTRAWICVSQQYSAPDLLRSIIKSIQGCSEEMLKMLKEMSERDLETYLRDQLKDRKYLVVVDDVWHREAWESLKRALPNNNNGSRIILTTRKEDVAERVDDKGFSHKLRFLNEEESWDLFCKKLCPENKMGGANLFSPLMKKLAKEMVEKCRGLPLAIVVLGGLLSHKKGVDEWKKVKTHIWHQMKNDTIEITHILSLSYNDLSFELKQCFLYFGIFREDEVIDTEKLMYLWLAEGFIPRIREEHMEDIAENFLHELISRSLIQVEETFFGKLLTCRIHDLLRDLAVQKAMEINLFDIYDPRVNLATPFRHRHAIHTQTHEYLSLDLSKLKVRSILFFDKEFKKLEEKKFMTFCTTFQHLYVLDLENLYFTGNELPDAIGNLIHLKFLGLSNTNVFKLPPSIGKLKSLQTLEALIGDHCSCELPPQVAQLTNLRHLAARYKVPLQVDKLTNLRTLKYICCDQWKDTDAAGLVNLQELGMEKITKSYSLKSISSLKSLTTLFLVCRYGQNFPPLEPLSSCENLHRLWLSGGIEELANLDKLPKSITVLVLQCARLEEDPMPILGNFPNLKHLELSLAYHGKKITCEGNSFGQLETLRLDYLKNLESWHLATTAMSLIKGLSIFDCPKLKKIPEQMEHVAVHESNQRQKEYYYRFPN</sequence>
<keyword evidence="7" id="KW-0381">Hypersensitive response</keyword>
<dbReference type="InterPro" id="IPR032675">
    <property type="entry name" value="LRR_dom_sf"/>
</dbReference>
<keyword evidence="12" id="KW-0175">Coiled coil</keyword>
<evidence type="ECO:0000256" key="2">
    <source>
        <dbReference type="ARBA" id="ARBA00004170"/>
    </source>
</evidence>
<feature type="domain" description="Disease resistance protein winged helix" evidence="17">
    <location>
        <begin position="633"/>
        <end position="703"/>
    </location>
</feature>
<dbReference type="GO" id="GO:0005737">
    <property type="term" value="C:cytoplasm"/>
    <property type="evidence" value="ECO:0007669"/>
    <property type="project" value="UniProtKB-SubCell"/>
</dbReference>
<evidence type="ECO:0000259" key="18">
    <source>
        <dbReference type="Pfam" id="PF23598"/>
    </source>
</evidence>
<feature type="domain" description="NB-ARC" evidence="15">
    <location>
        <begin position="372"/>
        <end position="544"/>
    </location>
</feature>
<comment type="similarity">
    <text evidence="4">Belongs to the disease resistance NB-LRR family.</text>
</comment>
<dbReference type="SUPFAM" id="SSF52058">
    <property type="entry name" value="L domain-like"/>
    <property type="match status" value="1"/>
</dbReference>
<evidence type="ECO:0000256" key="11">
    <source>
        <dbReference type="ARBA" id="ARBA00022840"/>
    </source>
</evidence>
<evidence type="ECO:0000256" key="8">
    <source>
        <dbReference type="ARBA" id="ARBA00022737"/>
    </source>
</evidence>
<keyword evidence="20" id="KW-1185">Reference proteome</keyword>
<dbReference type="SUPFAM" id="SSF52540">
    <property type="entry name" value="P-loop containing nucleoside triphosphate hydrolases"/>
    <property type="match status" value="1"/>
</dbReference>
<keyword evidence="11" id="KW-0067">ATP-binding</keyword>
<dbReference type="Gene3D" id="1.10.8.430">
    <property type="entry name" value="Helical domain of apoptotic protease-activating factors"/>
    <property type="match status" value="1"/>
</dbReference>
<keyword evidence="5" id="KW-0963">Cytoplasm</keyword>
<evidence type="ECO:0000256" key="3">
    <source>
        <dbReference type="ARBA" id="ARBA00004496"/>
    </source>
</evidence>
<evidence type="ECO:0000256" key="9">
    <source>
        <dbReference type="ARBA" id="ARBA00022741"/>
    </source>
</evidence>
<dbReference type="InterPro" id="IPR042197">
    <property type="entry name" value="Apaf_helical"/>
</dbReference>
<keyword evidence="6" id="KW-0433">Leucine-rich repeat</keyword>
<dbReference type="InterPro" id="IPR044974">
    <property type="entry name" value="Disease_R_plants"/>
</dbReference>
<keyword evidence="13 14" id="KW-0472">Membrane</keyword>
<feature type="domain" description="Disease resistance N-terminal" evidence="16">
    <location>
        <begin position="197"/>
        <end position="282"/>
    </location>
</feature>
<name>A0AAE1RJT2_9SOLA</name>
<keyword evidence="9" id="KW-0547">Nucleotide-binding</keyword>
<dbReference type="InterPro" id="IPR002182">
    <property type="entry name" value="NB-ARC"/>
</dbReference>
<dbReference type="InterPro" id="IPR041118">
    <property type="entry name" value="Rx_N"/>
</dbReference>
<dbReference type="PRINTS" id="PR00364">
    <property type="entry name" value="DISEASERSIST"/>
</dbReference>
<evidence type="ECO:0000256" key="10">
    <source>
        <dbReference type="ARBA" id="ARBA00022821"/>
    </source>
</evidence>
<proteinExistence type="inferred from homology"/>
<gene>
    <name evidence="19" type="ORF">RND71_027721</name>
</gene>
<dbReference type="EMBL" id="JAVYJV010000015">
    <property type="protein sequence ID" value="KAK4352203.1"/>
    <property type="molecule type" value="Genomic_DNA"/>
</dbReference>
<dbReference type="FunFam" id="1.10.10.10:FF:000322">
    <property type="entry name" value="Probable disease resistance protein At1g63360"/>
    <property type="match status" value="1"/>
</dbReference>
<dbReference type="AlphaFoldDB" id="A0AAE1RJT2"/>
<comment type="subcellular location">
    <subcellularLocation>
        <location evidence="3">Cytoplasm</location>
    </subcellularLocation>
    <subcellularLocation>
        <location evidence="2">Membrane</location>
        <topology evidence="2">Peripheral membrane protein</topology>
    </subcellularLocation>
</comment>
<dbReference type="GO" id="GO:0009626">
    <property type="term" value="P:plant-type hypersensitive response"/>
    <property type="evidence" value="ECO:0007669"/>
    <property type="project" value="UniProtKB-KW"/>
</dbReference>
<evidence type="ECO:0000256" key="13">
    <source>
        <dbReference type="ARBA" id="ARBA00023136"/>
    </source>
</evidence>
<evidence type="ECO:0000259" key="15">
    <source>
        <dbReference type="Pfam" id="PF00931"/>
    </source>
</evidence>
<dbReference type="Gene3D" id="1.10.10.10">
    <property type="entry name" value="Winged helix-like DNA-binding domain superfamily/Winged helix DNA-binding domain"/>
    <property type="match status" value="1"/>
</dbReference>
<keyword evidence="14" id="KW-0812">Transmembrane</keyword>
<organism evidence="19 20">
    <name type="scientific">Anisodus tanguticus</name>
    <dbReference type="NCBI Taxonomy" id="243964"/>
    <lineage>
        <taxon>Eukaryota</taxon>
        <taxon>Viridiplantae</taxon>
        <taxon>Streptophyta</taxon>
        <taxon>Embryophyta</taxon>
        <taxon>Tracheophyta</taxon>
        <taxon>Spermatophyta</taxon>
        <taxon>Magnoliopsida</taxon>
        <taxon>eudicotyledons</taxon>
        <taxon>Gunneridae</taxon>
        <taxon>Pentapetalae</taxon>
        <taxon>asterids</taxon>
        <taxon>lamiids</taxon>
        <taxon>Solanales</taxon>
        <taxon>Solanaceae</taxon>
        <taxon>Solanoideae</taxon>
        <taxon>Hyoscyameae</taxon>
        <taxon>Anisodus</taxon>
    </lineage>
</organism>
<dbReference type="Gene3D" id="3.80.10.10">
    <property type="entry name" value="Ribonuclease Inhibitor"/>
    <property type="match status" value="2"/>
</dbReference>
<dbReference type="GO" id="GO:0016020">
    <property type="term" value="C:membrane"/>
    <property type="evidence" value="ECO:0007669"/>
    <property type="project" value="UniProtKB-SubCell"/>
</dbReference>
<dbReference type="InterPro" id="IPR036388">
    <property type="entry name" value="WH-like_DNA-bd_sf"/>
</dbReference>
<dbReference type="Proteomes" id="UP001291623">
    <property type="component" value="Unassembled WGS sequence"/>
</dbReference>
<dbReference type="Pfam" id="PF18052">
    <property type="entry name" value="Rx_N"/>
    <property type="match status" value="1"/>
</dbReference>
<dbReference type="CDD" id="cd14798">
    <property type="entry name" value="RX-CC_like"/>
    <property type="match status" value="1"/>
</dbReference>
<dbReference type="Pfam" id="PF23559">
    <property type="entry name" value="WHD_DRP"/>
    <property type="match status" value="1"/>
</dbReference>
<dbReference type="InterPro" id="IPR055414">
    <property type="entry name" value="LRR_R13L4/SHOC2-like"/>
</dbReference>
<dbReference type="PANTHER" id="PTHR23155:SF1152">
    <property type="entry name" value="AAA+ ATPASE DOMAIN-CONTAINING PROTEIN"/>
    <property type="match status" value="1"/>
</dbReference>